<evidence type="ECO:0000256" key="4">
    <source>
        <dbReference type="ARBA" id="ARBA00022827"/>
    </source>
</evidence>
<keyword evidence="6" id="KW-0520">NAD</keyword>
<dbReference type="GO" id="GO:0050136">
    <property type="term" value="F:NADH dehydrogenase (quinone) (non-electrogenic) activity"/>
    <property type="evidence" value="ECO:0007669"/>
    <property type="project" value="UniProtKB-EC"/>
</dbReference>
<evidence type="ECO:0000313" key="10">
    <source>
        <dbReference type="EMBL" id="MBO1751685.1"/>
    </source>
</evidence>
<dbReference type="Pfam" id="PF07992">
    <property type="entry name" value="Pyr_redox_2"/>
    <property type="match status" value="1"/>
</dbReference>
<gene>
    <name evidence="10" type="ORF">J4G33_07705</name>
</gene>
<evidence type="ECO:0000259" key="9">
    <source>
        <dbReference type="Pfam" id="PF07992"/>
    </source>
</evidence>
<comment type="caution">
    <text evidence="10">The sequence shown here is derived from an EMBL/GenBank/DDBJ whole genome shotgun (WGS) entry which is preliminary data.</text>
</comment>
<name>A0A939LRF6_9CELL</name>
<accession>A0A939LRF6</accession>
<sequence>MPRAPQSLPGRSPDGRHHVVVVGSGFGGLFTTRALAREPGVAVTLVASTGHHLFQPLLYQVATGILSEGEVAPATREVLRRQRNARVLLGTVTDVDLERQVVTSTSPGGTTTTSYDSLVVAAGAGQSYFGNDHFARYAPGMKSIDDALELRGRIFGAFELAELSEDPEEVEKLLTFVVVGAGPTGVEMAGQIAELAHRALRGNFRHIDPRRSRIVLVDAAPTMLGAFSDKLSRAATAQLEALGVEVRLGQMVTGVDADGLDLRDQGGSTSRIATRCKVWAAGVAASPLGAQLAERAGAETDRAGRVRVEPDCTLPGHPEVFVIGDMMALDDLPGVAQVAMQSGKHAAGEISRRLRGETQRRPFRFQDKGSMATVSRFYAIAEVGGREVSGVLAWVLWLGVHVFYLIGFKNRVTTLLHWFVSFVGRGRSERTATLQQVRARQALAAQDEAERARAQDRLTEAGDRPRGDTPAQST</sequence>
<comment type="similarity">
    <text evidence="1">Belongs to the NADH dehydrogenase family.</text>
</comment>
<keyword evidence="5" id="KW-0560">Oxidoreductase</keyword>
<reference evidence="10" key="1">
    <citation type="submission" date="2021-03" db="EMBL/GenBank/DDBJ databases">
        <title>Actinotalea soli sp. nov., isolated from soil.</title>
        <authorList>
            <person name="Ping W."/>
            <person name="Zhang J."/>
        </authorList>
    </citation>
    <scope>NUCLEOTIDE SEQUENCE</scope>
    <source>
        <strain evidence="10">BY-33</strain>
    </source>
</reference>
<feature type="domain" description="FAD/NAD(P)-binding" evidence="9">
    <location>
        <begin position="18"/>
        <end position="343"/>
    </location>
</feature>
<feature type="region of interest" description="Disordered" evidence="8">
    <location>
        <begin position="445"/>
        <end position="474"/>
    </location>
</feature>
<keyword evidence="3" id="KW-0285">Flavoprotein</keyword>
<dbReference type="PRINTS" id="PR00368">
    <property type="entry name" value="FADPNR"/>
</dbReference>
<dbReference type="PANTHER" id="PTHR43706">
    <property type="entry name" value="NADH DEHYDROGENASE"/>
    <property type="match status" value="1"/>
</dbReference>
<dbReference type="EC" id="1.6.5.9" evidence="2"/>
<evidence type="ECO:0000256" key="1">
    <source>
        <dbReference type="ARBA" id="ARBA00005272"/>
    </source>
</evidence>
<protein>
    <recommendedName>
        <fullName evidence="2">NADH:ubiquinone reductase (non-electrogenic)</fullName>
        <ecNumber evidence="2">1.6.5.9</ecNumber>
    </recommendedName>
</protein>
<dbReference type="SUPFAM" id="SSF51905">
    <property type="entry name" value="FAD/NAD(P)-binding domain"/>
    <property type="match status" value="1"/>
</dbReference>
<dbReference type="PANTHER" id="PTHR43706:SF47">
    <property type="entry name" value="EXTERNAL NADH-UBIQUINONE OXIDOREDUCTASE 1, MITOCHONDRIAL-RELATED"/>
    <property type="match status" value="1"/>
</dbReference>
<evidence type="ECO:0000313" key="11">
    <source>
        <dbReference type="Proteomes" id="UP000664209"/>
    </source>
</evidence>
<comment type="catalytic activity">
    <reaction evidence="7">
        <text>a quinone + NADH + H(+) = a quinol + NAD(+)</text>
        <dbReference type="Rhea" id="RHEA:46160"/>
        <dbReference type="ChEBI" id="CHEBI:15378"/>
        <dbReference type="ChEBI" id="CHEBI:24646"/>
        <dbReference type="ChEBI" id="CHEBI:57540"/>
        <dbReference type="ChEBI" id="CHEBI:57945"/>
        <dbReference type="ChEBI" id="CHEBI:132124"/>
        <dbReference type="EC" id="1.6.5.9"/>
    </reaction>
</comment>
<evidence type="ECO:0000256" key="2">
    <source>
        <dbReference type="ARBA" id="ARBA00012637"/>
    </source>
</evidence>
<evidence type="ECO:0000256" key="3">
    <source>
        <dbReference type="ARBA" id="ARBA00022630"/>
    </source>
</evidence>
<dbReference type="InterPro" id="IPR045024">
    <property type="entry name" value="NDH-2"/>
</dbReference>
<dbReference type="EMBL" id="JAGEMK010000003">
    <property type="protein sequence ID" value="MBO1751685.1"/>
    <property type="molecule type" value="Genomic_DNA"/>
</dbReference>
<dbReference type="AlphaFoldDB" id="A0A939LRF6"/>
<evidence type="ECO:0000256" key="8">
    <source>
        <dbReference type="SAM" id="MobiDB-lite"/>
    </source>
</evidence>
<dbReference type="PRINTS" id="PR00411">
    <property type="entry name" value="PNDRDTASEI"/>
</dbReference>
<organism evidence="10 11">
    <name type="scientific">Actinotalea soli</name>
    <dbReference type="NCBI Taxonomy" id="2819234"/>
    <lineage>
        <taxon>Bacteria</taxon>
        <taxon>Bacillati</taxon>
        <taxon>Actinomycetota</taxon>
        <taxon>Actinomycetes</taxon>
        <taxon>Micrococcales</taxon>
        <taxon>Cellulomonadaceae</taxon>
        <taxon>Actinotalea</taxon>
    </lineage>
</organism>
<dbReference type="Proteomes" id="UP000664209">
    <property type="component" value="Unassembled WGS sequence"/>
</dbReference>
<dbReference type="InterPro" id="IPR036188">
    <property type="entry name" value="FAD/NAD-bd_sf"/>
</dbReference>
<evidence type="ECO:0000256" key="7">
    <source>
        <dbReference type="ARBA" id="ARBA00047599"/>
    </source>
</evidence>
<proteinExistence type="inferred from homology"/>
<dbReference type="InterPro" id="IPR023753">
    <property type="entry name" value="FAD/NAD-binding_dom"/>
</dbReference>
<dbReference type="Gene3D" id="3.50.50.100">
    <property type="match status" value="1"/>
</dbReference>
<feature type="compositionally biased region" description="Basic and acidic residues" evidence="8">
    <location>
        <begin position="448"/>
        <end position="467"/>
    </location>
</feature>
<evidence type="ECO:0000256" key="5">
    <source>
        <dbReference type="ARBA" id="ARBA00023002"/>
    </source>
</evidence>
<keyword evidence="11" id="KW-1185">Reference proteome</keyword>
<evidence type="ECO:0000256" key="6">
    <source>
        <dbReference type="ARBA" id="ARBA00023027"/>
    </source>
</evidence>
<keyword evidence="4" id="KW-0274">FAD</keyword>
<dbReference type="RefSeq" id="WP_208055361.1">
    <property type="nucleotide sequence ID" value="NZ_JAGEMK010000003.1"/>
</dbReference>